<dbReference type="PROSITE" id="PS50016">
    <property type="entry name" value="ZF_PHD_2"/>
    <property type="match status" value="1"/>
</dbReference>
<evidence type="ECO:0000313" key="8">
    <source>
        <dbReference type="Proteomes" id="UP000650833"/>
    </source>
</evidence>
<feature type="compositionally biased region" description="Low complexity" evidence="5">
    <location>
        <begin position="293"/>
        <end position="306"/>
    </location>
</feature>
<dbReference type="CDD" id="cd15492">
    <property type="entry name" value="PHD_BRPF_JADE_like"/>
    <property type="match status" value="1"/>
</dbReference>
<evidence type="ECO:0000259" key="6">
    <source>
        <dbReference type="PROSITE" id="PS50016"/>
    </source>
</evidence>
<name>A0A8H7RJE0_9FUNG</name>
<feature type="compositionally biased region" description="Basic residues" evidence="5">
    <location>
        <begin position="187"/>
        <end position="198"/>
    </location>
</feature>
<dbReference type="InterPro" id="IPR019787">
    <property type="entry name" value="Znf_PHD-finger"/>
</dbReference>
<dbReference type="InterPro" id="IPR011011">
    <property type="entry name" value="Znf_FYVE_PHD"/>
</dbReference>
<dbReference type="Pfam" id="PF13831">
    <property type="entry name" value="PHD_2"/>
    <property type="match status" value="1"/>
</dbReference>
<dbReference type="SMART" id="SM00249">
    <property type="entry name" value="PHD"/>
    <property type="match status" value="2"/>
</dbReference>
<dbReference type="PANTHER" id="PTHR13793">
    <property type="entry name" value="PHD FINGER PROTEINS"/>
    <property type="match status" value="1"/>
</dbReference>
<evidence type="ECO:0000313" key="7">
    <source>
        <dbReference type="EMBL" id="KAG2212102.1"/>
    </source>
</evidence>
<feature type="compositionally biased region" description="Acidic residues" evidence="5">
    <location>
        <begin position="203"/>
        <end position="240"/>
    </location>
</feature>
<dbReference type="InterPro" id="IPR001965">
    <property type="entry name" value="Znf_PHD"/>
</dbReference>
<keyword evidence="2 4" id="KW-0863">Zinc-finger</keyword>
<feature type="compositionally biased region" description="Basic and acidic residues" evidence="5">
    <location>
        <begin position="241"/>
        <end position="262"/>
    </location>
</feature>
<dbReference type="GO" id="GO:0008270">
    <property type="term" value="F:zinc ion binding"/>
    <property type="evidence" value="ECO:0007669"/>
    <property type="project" value="UniProtKB-KW"/>
</dbReference>
<dbReference type="SUPFAM" id="SSF57903">
    <property type="entry name" value="FYVE/PHD zinc finger"/>
    <property type="match status" value="1"/>
</dbReference>
<evidence type="ECO:0000256" key="4">
    <source>
        <dbReference type="PROSITE-ProRule" id="PRU00146"/>
    </source>
</evidence>
<feature type="compositionally biased region" description="Low complexity" evidence="5">
    <location>
        <begin position="385"/>
        <end position="400"/>
    </location>
</feature>
<protein>
    <recommendedName>
        <fullName evidence="6">PHD-type domain-containing protein</fullName>
    </recommendedName>
</protein>
<dbReference type="OrthoDB" id="20839at2759"/>
<reference evidence="7" key="1">
    <citation type="submission" date="2020-12" db="EMBL/GenBank/DDBJ databases">
        <title>Metabolic potential, ecology and presence of endohyphal bacteria is reflected in genomic diversity of Mucoromycotina.</title>
        <authorList>
            <person name="Muszewska A."/>
            <person name="Okrasinska A."/>
            <person name="Steczkiewicz K."/>
            <person name="Drgas O."/>
            <person name="Orlowska M."/>
            <person name="Perlinska-Lenart U."/>
            <person name="Aleksandrzak-Piekarczyk T."/>
            <person name="Szatraj K."/>
            <person name="Zielenkiewicz U."/>
            <person name="Pilsyk S."/>
            <person name="Malc E."/>
            <person name="Mieczkowski P."/>
            <person name="Kruszewska J.S."/>
            <person name="Biernat P."/>
            <person name="Pawlowska J."/>
        </authorList>
    </citation>
    <scope>NUCLEOTIDE SEQUENCE</scope>
    <source>
        <strain evidence="7">CBS 226.32</strain>
    </source>
</reference>
<proteinExistence type="predicted"/>
<dbReference type="EMBL" id="JAEPRC010000055">
    <property type="protein sequence ID" value="KAG2212102.1"/>
    <property type="molecule type" value="Genomic_DNA"/>
</dbReference>
<dbReference type="Proteomes" id="UP000650833">
    <property type="component" value="Unassembled WGS sequence"/>
</dbReference>
<feature type="compositionally biased region" description="Low complexity" evidence="5">
    <location>
        <begin position="441"/>
        <end position="453"/>
    </location>
</feature>
<evidence type="ECO:0000256" key="3">
    <source>
        <dbReference type="ARBA" id="ARBA00022833"/>
    </source>
</evidence>
<dbReference type="InterPro" id="IPR013083">
    <property type="entry name" value="Znf_RING/FYVE/PHD"/>
</dbReference>
<dbReference type="AlphaFoldDB" id="A0A8H7RJE0"/>
<feature type="domain" description="PHD-type" evidence="6">
    <location>
        <begin position="7"/>
        <end position="59"/>
    </location>
</feature>
<dbReference type="InterPro" id="IPR050701">
    <property type="entry name" value="Histone_Mod_Regulator"/>
</dbReference>
<evidence type="ECO:0000256" key="2">
    <source>
        <dbReference type="ARBA" id="ARBA00022771"/>
    </source>
</evidence>
<keyword evidence="1" id="KW-0479">Metal-binding</keyword>
<dbReference type="InterPro" id="IPR019786">
    <property type="entry name" value="Zinc_finger_PHD-type_CS"/>
</dbReference>
<feature type="compositionally biased region" description="Polar residues" evidence="5">
    <location>
        <begin position="454"/>
        <end position="465"/>
    </location>
</feature>
<feature type="region of interest" description="Disordered" evidence="5">
    <location>
        <begin position="291"/>
        <end position="427"/>
    </location>
</feature>
<dbReference type="Pfam" id="PF13832">
    <property type="entry name" value="zf-HC5HC2H_2"/>
    <property type="match status" value="1"/>
</dbReference>
<dbReference type="GO" id="GO:0006357">
    <property type="term" value="P:regulation of transcription by RNA polymerase II"/>
    <property type="evidence" value="ECO:0007669"/>
    <property type="project" value="TreeGrafter"/>
</dbReference>
<evidence type="ECO:0000256" key="1">
    <source>
        <dbReference type="ARBA" id="ARBA00022723"/>
    </source>
</evidence>
<feature type="compositionally biased region" description="Low complexity" evidence="5">
    <location>
        <begin position="349"/>
        <end position="370"/>
    </location>
</feature>
<sequence>MSSEDEQDACNVCEGDNSPNKNPIIFCDGKGCNMPVHKRCYGLKQVPGGDWFCQRCENKKRKKATNIVCCSVQTGAVKKTKLQDKYMHIVCALWNKDIDNTLEPYPVPEDQLNKHACGFCLKKVGLCIHCEEPGCSERWHVTCAINNNIITPAASVPASFSPRCVKHEIKSNKNKASTSTSSSSTPLKKKSRRLIKAKKISDSEDSDEEDDDFEGEDDDDDDEDDDDDDEEEEEDEDIEQDQGKKKEDKSKIKSDTDNKKEEDESSSSSGSSGAFNNQFHAKKVLAIGNKLPSSSSAVSSGLSSPSTIRSPSLKKEIPMKRRLSPNSLFGQDQSSDDSDDDMGTKSRPKSTNSNASSNTNNNKSLTSMSSKHAERIEAKRKKSGLESTSSASLSSSTRTSILEDIKRPAASLTPPLPTGTPTKQKLPNKAHLLNNISNSTATTTTNILNPSTNANTPLSSSTANGTGIRPVLTPPIKKQNGPGIIKDIDEIQNDIRAGAQRWNNSSSTPLHHPQPTTPHSISTTFFENDGKRYLNNSPLVAIETRTPILTPFFSLYFFNRMDNNRKSMNGGDKEELLRMREENRKLIEFKRTVTEVLTNLNVPLQSGLLPSADVDNYVVQLQLLLKRVGPIRENERVQIQECVKGALQHNNHQQQ</sequence>
<comment type="caution">
    <text evidence="7">The sequence shown here is derived from an EMBL/GenBank/DDBJ whole genome shotgun (WGS) entry which is preliminary data.</text>
</comment>
<keyword evidence="3" id="KW-0862">Zinc</keyword>
<dbReference type="Gene3D" id="3.30.40.10">
    <property type="entry name" value="Zinc/RING finger domain, C3HC4 (zinc finger)"/>
    <property type="match status" value="2"/>
</dbReference>
<feature type="region of interest" description="Disordered" evidence="5">
    <location>
        <begin position="171"/>
        <end position="276"/>
    </location>
</feature>
<feature type="compositionally biased region" description="Low complexity" evidence="5">
    <location>
        <begin position="174"/>
        <end position="186"/>
    </location>
</feature>
<accession>A0A8H7RJE0</accession>
<keyword evidence="8" id="KW-1185">Reference proteome</keyword>
<gene>
    <name evidence="7" type="ORF">INT46_011429</name>
</gene>
<organism evidence="7 8">
    <name type="scientific">Mucor plumbeus</name>
    <dbReference type="NCBI Taxonomy" id="97098"/>
    <lineage>
        <taxon>Eukaryota</taxon>
        <taxon>Fungi</taxon>
        <taxon>Fungi incertae sedis</taxon>
        <taxon>Mucoromycota</taxon>
        <taxon>Mucoromycotina</taxon>
        <taxon>Mucoromycetes</taxon>
        <taxon>Mucorales</taxon>
        <taxon>Mucorineae</taxon>
        <taxon>Mucoraceae</taxon>
        <taxon>Mucor</taxon>
    </lineage>
</organism>
<feature type="region of interest" description="Disordered" evidence="5">
    <location>
        <begin position="441"/>
        <end position="483"/>
    </location>
</feature>
<dbReference type="PROSITE" id="PS01359">
    <property type="entry name" value="ZF_PHD_1"/>
    <property type="match status" value="1"/>
</dbReference>
<dbReference type="PANTHER" id="PTHR13793:SF107">
    <property type="entry name" value="BROMODOMAIN-CONTAINING PROTEIN HOMOLOG"/>
    <property type="match status" value="1"/>
</dbReference>
<evidence type="ECO:0000256" key="5">
    <source>
        <dbReference type="SAM" id="MobiDB-lite"/>
    </source>
</evidence>